<dbReference type="EMBL" id="QEAP01000112">
    <property type="protein sequence ID" value="TPX74708.1"/>
    <property type="molecule type" value="Genomic_DNA"/>
</dbReference>
<evidence type="ECO:0000256" key="3">
    <source>
        <dbReference type="ARBA" id="ARBA00022617"/>
    </source>
</evidence>
<evidence type="ECO:0000256" key="1">
    <source>
        <dbReference type="ARBA" id="ARBA00004273"/>
    </source>
</evidence>
<comment type="catalytic activity">
    <reaction evidence="10">
        <text>holo-[cytochrome c] = apo-[cytochrome c] + heme b</text>
        <dbReference type="Rhea" id="RHEA:22648"/>
        <dbReference type="Rhea" id="RHEA-COMP:10725"/>
        <dbReference type="Rhea" id="RHEA-COMP:10726"/>
        <dbReference type="ChEBI" id="CHEBI:29950"/>
        <dbReference type="ChEBI" id="CHEBI:60344"/>
        <dbReference type="ChEBI" id="CHEBI:83739"/>
        <dbReference type="EC" id="4.4.1.17"/>
    </reaction>
</comment>
<comment type="subcellular location">
    <subcellularLocation>
        <location evidence="1 10">Mitochondrion inner membrane</location>
    </subcellularLocation>
</comment>
<dbReference type="EC" id="4.4.1.17" evidence="10"/>
<keyword evidence="3 10" id="KW-0349">Heme</keyword>
<feature type="compositionally biased region" description="Low complexity" evidence="11">
    <location>
        <begin position="23"/>
        <end position="32"/>
    </location>
</feature>
<sequence>MSSNPSDKKGECPVDHSRFAKVAGAAAAASNPSTPPAGCPVPHGSSASLPADHPPVPFQGLNPLNNIPLGINDGMAEGQKEPLSLEREISSIPRADGSNSNWDYPSPQAFYNALKRKGWETNEGDVPTMVAIHNFLNEACWGEIQKWEEKYHCDCKDLKLTKFQGRPNDLSPKARYMGYVHGASKPFDRHDWTVNRCGNEVRYVIDYYSGHDEPDSPVFNVDVRPALDSPSAVVDRLRHFGSTMWDRWFNSGSQE</sequence>
<keyword evidence="6 10" id="KW-0408">Iron</keyword>
<evidence type="ECO:0000256" key="4">
    <source>
        <dbReference type="ARBA" id="ARBA00022723"/>
    </source>
</evidence>
<comment type="function">
    <text evidence="10">Lyase that catalyzes the covalent linking of the heme group to the cytochrome C apoprotein to produce the mature functional cytochrome.</text>
</comment>
<dbReference type="GO" id="GO:0004408">
    <property type="term" value="F:holocytochrome-c synthase activity"/>
    <property type="evidence" value="ECO:0007669"/>
    <property type="project" value="UniProtKB-EC"/>
</dbReference>
<reference evidence="12 13" key="1">
    <citation type="journal article" date="2019" name="Sci. Rep.">
        <title>Comparative genomics of chytrid fungi reveal insights into the obligate biotrophic and pathogenic lifestyle of Synchytrium endobioticum.</title>
        <authorList>
            <person name="van de Vossenberg B.T.L.H."/>
            <person name="Warris S."/>
            <person name="Nguyen H.D.T."/>
            <person name="van Gent-Pelzer M.P.E."/>
            <person name="Joly D.L."/>
            <person name="van de Geest H.C."/>
            <person name="Bonants P.J.M."/>
            <person name="Smith D.S."/>
            <person name="Levesque C.A."/>
            <person name="van der Lee T.A.J."/>
        </authorList>
    </citation>
    <scope>NUCLEOTIDE SEQUENCE [LARGE SCALE GENOMIC DNA]</scope>
    <source>
        <strain evidence="12 13">CBS 675.73</strain>
    </source>
</reference>
<evidence type="ECO:0000256" key="9">
    <source>
        <dbReference type="ARBA" id="ARBA00023239"/>
    </source>
</evidence>
<evidence type="ECO:0000256" key="11">
    <source>
        <dbReference type="SAM" id="MobiDB-lite"/>
    </source>
</evidence>
<proteinExistence type="inferred from homology"/>
<evidence type="ECO:0000256" key="7">
    <source>
        <dbReference type="ARBA" id="ARBA00023128"/>
    </source>
</evidence>
<keyword evidence="7 10" id="KW-0496">Mitochondrion</keyword>
<dbReference type="PANTHER" id="PTHR12743:SF3">
    <property type="entry name" value="HOLOCYTOCHROME-C SYNTHASE"/>
    <property type="match status" value="1"/>
</dbReference>
<dbReference type="Proteomes" id="UP000320333">
    <property type="component" value="Unassembled WGS sequence"/>
</dbReference>
<dbReference type="AlphaFoldDB" id="A0A507FH82"/>
<dbReference type="GO" id="GO:0005743">
    <property type="term" value="C:mitochondrial inner membrane"/>
    <property type="evidence" value="ECO:0007669"/>
    <property type="project" value="UniProtKB-SubCell"/>
</dbReference>
<keyword evidence="13" id="KW-1185">Reference proteome</keyword>
<keyword evidence="9 10" id="KW-0456">Lyase</keyword>
<dbReference type="PANTHER" id="PTHR12743">
    <property type="entry name" value="CYTOCHROME C1 HEME LYASE"/>
    <property type="match status" value="1"/>
</dbReference>
<name>A0A507FH82_9FUNG</name>
<gene>
    <name evidence="12" type="ORF">CcCBS67573_g04024</name>
</gene>
<dbReference type="PROSITE" id="PS00822">
    <property type="entry name" value="CYTO_HEME_LYASE_2"/>
    <property type="match status" value="1"/>
</dbReference>
<evidence type="ECO:0000256" key="2">
    <source>
        <dbReference type="ARBA" id="ARBA00007255"/>
    </source>
</evidence>
<evidence type="ECO:0000256" key="5">
    <source>
        <dbReference type="ARBA" id="ARBA00022792"/>
    </source>
</evidence>
<evidence type="ECO:0000256" key="10">
    <source>
        <dbReference type="RuleBase" id="RU363130"/>
    </source>
</evidence>
<feature type="region of interest" description="Disordered" evidence="11">
    <location>
        <begin position="23"/>
        <end position="53"/>
    </location>
</feature>
<dbReference type="STRING" id="246404.A0A507FH82"/>
<keyword evidence="8 10" id="KW-0472">Membrane</keyword>
<protein>
    <recommendedName>
        <fullName evidence="10">Holocytochrome c-type synthase</fullName>
        <ecNumber evidence="10">4.4.1.17</ecNumber>
    </recommendedName>
</protein>
<keyword evidence="4 10" id="KW-0479">Metal-binding</keyword>
<organism evidence="12 13">
    <name type="scientific">Chytriomyces confervae</name>
    <dbReference type="NCBI Taxonomy" id="246404"/>
    <lineage>
        <taxon>Eukaryota</taxon>
        <taxon>Fungi</taxon>
        <taxon>Fungi incertae sedis</taxon>
        <taxon>Chytridiomycota</taxon>
        <taxon>Chytridiomycota incertae sedis</taxon>
        <taxon>Chytridiomycetes</taxon>
        <taxon>Chytridiales</taxon>
        <taxon>Chytriomycetaceae</taxon>
        <taxon>Chytriomyces</taxon>
    </lineage>
</organism>
<dbReference type="InterPro" id="IPR000511">
    <property type="entry name" value="Holocyt_c/c1_synthase"/>
</dbReference>
<accession>A0A507FH82</accession>
<dbReference type="OrthoDB" id="4243at2759"/>
<dbReference type="GO" id="GO:0046872">
    <property type="term" value="F:metal ion binding"/>
    <property type="evidence" value="ECO:0007669"/>
    <property type="project" value="UniProtKB-KW"/>
</dbReference>
<evidence type="ECO:0000313" key="12">
    <source>
        <dbReference type="EMBL" id="TPX74708.1"/>
    </source>
</evidence>
<evidence type="ECO:0000256" key="6">
    <source>
        <dbReference type="ARBA" id="ARBA00023004"/>
    </source>
</evidence>
<evidence type="ECO:0000256" key="8">
    <source>
        <dbReference type="ARBA" id="ARBA00023136"/>
    </source>
</evidence>
<keyword evidence="5 10" id="KW-0999">Mitochondrion inner membrane</keyword>
<comment type="similarity">
    <text evidence="2 10">Belongs to the cytochrome c-type heme lyase family.</text>
</comment>
<evidence type="ECO:0000313" key="13">
    <source>
        <dbReference type="Proteomes" id="UP000320333"/>
    </source>
</evidence>
<dbReference type="Pfam" id="PF01265">
    <property type="entry name" value="Cyto_heme_lyase"/>
    <property type="match status" value="1"/>
</dbReference>
<comment type="caution">
    <text evidence="12">The sequence shown here is derived from an EMBL/GenBank/DDBJ whole genome shotgun (WGS) entry which is preliminary data.</text>
</comment>